<dbReference type="InterPro" id="IPR057344">
    <property type="entry name" value="ARM_SRB8"/>
</dbReference>
<comment type="caution">
    <text evidence="14">The sequence shown here is derived from an EMBL/GenBank/DDBJ whole genome shotgun (WGS) entry which is preliminary data.</text>
</comment>
<gene>
    <name evidence="14" type="ORF">N7463_000970</name>
</gene>
<keyword evidence="8" id="KW-0804">Transcription</keyword>
<dbReference type="Pfam" id="PF25326">
    <property type="entry name" value="ARM_SRB8"/>
    <property type="match status" value="1"/>
</dbReference>
<evidence type="ECO:0000256" key="3">
    <source>
        <dbReference type="ARBA" id="ARBA00011629"/>
    </source>
</evidence>
<evidence type="ECO:0000256" key="12">
    <source>
        <dbReference type="SAM" id="MobiDB-lite"/>
    </source>
</evidence>
<evidence type="ECO:0000256" key="10">
    <source>
        <dbReference type="ARBA" id="ARBA00025661"/>
    </source>
</evidence>
<dbReference type="InterPro" id="IPR019035">
    <property type="entry name" value="Mediator_Med12"/>
</dbReference>
<evidence type="ECO:0000256" key="8">
    <source>
        <dbReference type="ARBA" id="ARBA00023163"/>
    </source>
</evidence>
<comment type="subcellular location">
    <subcellularLocation>
        <location evidence="1">Nucleus</location>
    </subcellularLocation>
</comment>
<evidence type="ECO:0000313" key="15">
    <source>
        <dbReference type="Proteomes" id="UP001149954"/>
    </source>
</evidence>
<feature type="domain" description="Mediator complex subunit Med12" evidence="13">
    <location>
        <begin position="271"/>
        <end position="334"/>
    </location>
</feature>
<protein>
    <recommendedName>
        <fullName evidence="4">Mediator of RNA polymerase II transcription subunit 12</fullName>
    </recommendedName>
    <alternativeName>
        <fullName evidence="11">Mediator complex subunit 12</fullName>
    </alternativeName>
</protein>
<organism evidence="14 15">
    <name type="scientific">Penicillium fimorum</name>
    <dbReference type="NCBI Taxonomy" id="1882269"/>
    <lineage>
        <taxon>Eukaryota</taxon>
        <taxon>Fungi</taxon>
        <taxon>Dikarya</taxon>
        <taxon>Ascomycota</taxon>
        <taxon>Pezizomycotina</taxon>
        <taxon>Eurotiomycetes</taxon>
        <taxon>Eurotiomycetidae</taxon>
        <taxon>Eurotiales</taxon>
        <taxon>Aspergillaceae</taxon>
        <taxon>Penicillium</taxon>
    </lineage>
</organism>
<comment type="similarity">
    <text evidence="2">Belongs to the Mediator complex subunit 12 family.</text>
</comment>
<evidence type="ECO:0000256" key="5">
    <source>
        <dbReference type="ARBA" id="ARBA00022491"/>
    </source>
</evidence>
<dbReference type="PANTHER" id="PTHR46567:SF1">
    <property type="entry name" value="MEDIATOR OF RNA POLYMERASE II TRANSCRIPTION SUBUNIT 12"/>
    <property type="match status" value="1"/>
</dbReference>
<dbReference type="SMART" id="SM01281">
    <property type="entry name" value="Med12"/>
    <property type="match status" value="1"/>
</dbReference>
<keyword evidence="7" id="KW-0010">Activator</keyword>
<dbReference type="Proteomes" id="UP001149954">
    <property type="component" value="Unassembled WGS sequence"/>
</dbReference>
<reference evidence="14" key="1">
    <citation type="submission" date="2022-12" db="EMBL/GenBank/DDBJ databases">
        <authorList>
            <person name="Petersen C."/>
        </authorList>
    </citation>
    <scope>NUCLEOTIDE SEQUENCE</scope>
    <source>
        <strain evidence="14">IBT 29495</strain>
    </source>
</reference>
<feature type="region of interest" description="Disordered" evidence="12">
    <location>
        <begin position="1485"/>
        <end position="1528"/>
    </location>
</feature>
<comment type="function">
    <text evidence="10">Component of the SRB8-11 complex. The SRB8-11 complex is a regulatory module of the Mediator complex which is itself involved in regulation of basal and activated RNA polymerase II-dependent transcription. The SRB8-11 complex may be involved in the transcriptional repression of a subset of genes regulated by Mediator. It may inhibit the association of the Mediator complex with RNA polymerase II to form the holoenzyme complex.</text>
</comment>
<evidence type="ECO:0000256" key="4">
    <source>
        <dbReference type="ARBA" id="ARBA00019622"/>
    </source>
</evidence>
<dbReference type="GO" id="GO:0016592">
    <property type="term" value="C:mediator complex"/>
    <property type="evidence" value="ECO:0007669"/>
    <property type="project" value="InterPro"/>
</dbReference>
<keyword evidence="15" id="KW-1185">Reference proteome</keyword>
<keyword evidence="5" id="KW-0678">Repressor</keyword>
<dbReference type="PANTHER" id="PTHR46567">
    <property type="entry name" value="MEDIATOR OF RNA POLYMERASE II TRANSCRIPTION SUBUNIT 12"/>
    <property type="match status" value="1"/>
</dbReference>
<comment type="subunit">
    <text evidence="3">Component of the SRB8-11 complex, which itself associates with the Mediator complex.</text>
</comment>
<dbReference type="EMBL" id="JAPWDS010000001">
    <property type="protein sequence ID" value="KAJ5520517.1"/>
    <property type="molecule type" value="Genomic_DNA"/>
</dbReference>
<evidence type="ECO:0000256" key="2">
    <source>
        <dbReference type="ARBA" id="ARBA00010289"/>
    </source>
</evidence>
<evidence type="ECO:0000313" key="14">
    <source>
        <dbReference type="EMBL" id="KAJ5520517.1"/>
    </source>
</evidence>
<accession>A0A9W9Y5A7</accession>
<dbReference type="GO" id="GO:0006357">
    <property type="term" value="P:regulation of transcription by RNA polymerase II"/>
    <property type="evidence" value="ECO:0007669"/>
    <property type="project" value="InterPro"/>
</dbReference>
<evidence type="ECO:0000256" key="11">
    <source>
        <dbReference type="ARBA" id="ARBA00032010"/>
    </source>
</evidence>
<proteinExistence type="inferred from homology"/>
<feature type="compositionally biased region" description="Polar residues" evidence="12">
    <location>
        <begin position="78"/>
        <end position="98"/>
    </location>
</feature>
<feature type="compositionally biased region" description="Basic and acidic residues" evidence="12">
    <location>
        <begin position="62"/>
        <end position="74"/>
    </location>
</feature>
<evidence type="ECO:0000256" key="7">
    <source>
        <dbReference type="ARBA" id="ARBA00023159"/>
    </source>
</evidence>
<evidence type="ECO:0000259" key="13">
    <source>
        <dbReference type="SMART" id="SM01281"/>
    </source>
</evidence>
<dbReference type="Pfam" id="PF09497">
    <property type="entry name" value="Med12"/>
    <property type="match status" value="1"/>
</dbReference>
<evidence type="ECO:0000256" key="6">
    <source>
        <dbReference type="ARBA" id="ARBA00023015"/>
    </source>
</evidence>
<reference evidence="14" key="2">
    <citation type="journal article" date="2023" name="IMA Fungus">
        <title>Comparative genomic study of the Penicillium genus elucidates a diverse pangenome and 15 lateral gene transfer events.</title>
        <authorList>
            <person name="Petersen C."/>
            <person name="Sorensen T."/>
            <person name="Nielsen M.R."/>
            <person name="Sondergaard T.E."/>
            <person name="Sorensen J.L."/>
            <person name="Fitzpatrick D.A."/>
            <person name="Frisvad J.C."/>
            <person name="Nielsen K.L."/>
        </authorList>
    </citation>
    <scope>NUCLEOTIDE SEQUENCE</scope>
    <source>
        <strain evidence="14">IBT 29495</strain>
    </source>
</reference>
<evidence type="ECO:0000256" key="9">
    <source>
        <dbReference type="ARBA" id="ARBA00023242"/>
    </source>
</evidence>
<feature type="compositionally biased region" description="Low complexity" evidence="12">
    <location>
        <begin position="1485"/>
        <end position="1525"/>
    </location>
</feature>
<keyword evidence="9" id="KW-0539">Nucleus</keyword>
<dbReference type="GO" id="GO:0003712">
    <property type="term" value="F:transcription coregulator activity"/>
    <property type="evidence" value="ECO:0007669"/>
    <property type="project" value="InterPro"/>
</dbReference>
<sequence>MIPHSSAGGQPWGHPLRTFNGPGRVDNGQMLGQYDQPDRPASLPQPIRQPAVVDLTAGGPESQDREPPPKRPRLDVPSGSNTSDTGTAVGETRSTPGSAISRPAVSWRGRPAWSFQAVVSDIPSNENRGDGAAASKPPSPPPLPAQPWKNNFVAEPEGSAVVKSRESSPVGAVQTTPYRIEIPAVAPVYKNQKPADFAPWTGNHQEDVLSEQTAKQGYYDRTQVSQNESNTARPALYTQLKNRTGLQMLSSVFAAVLEKRQSHNTIHAPSTFKPPPRVTLTDNKREAWLRDLANPSVPLRRLSRTIPHGIRGKILLDQCLGKWIPVARAVWLAKCVGANEIRAFKRKGTSGALAVGLEAKWVRDWTTNVQQFVEGVFAAPKSSDWKAKMTYAVGLTARLFSENLLDHDHFLEWFLSSFEAASISTIPIWLLMLGIYWNSIMRYRRRGRRLAELLLQKVRQATEAKLTQLQPLIDRLSRFIKKLVLDHTSSMILPNSWEIYKQQVSSALNLGNEAEKALFQSLSERNARAQRPKHSKQTTQRSPHQRIVRLLDSIRSAQDLTSIFGYLDAFDDKAILVFKLLEWLSTPFRHGLCRVYIGVRLLRKWKLAGVDIDTHILAFLSRGQNNQKLNMDQIYHVVSELVRSQTFSVGRYLQWLMARGVTNGSTSAEERKVRSNLHAKPFRSLTDVYVKDLPTDIRLIAQLPVARLPEHVANLRSTLLARTGLSASEENATINCVKDIISQRLPGIFGVNESASMVVDSLPSNLPWAVKAEVGQWLRRAIAEHNRSAESTNRGAFPVGIASVVSALTPAEFYTVRDALESFDDISMLADVLKFASSCGDSIVLASVADTTNCHFDSLCVIGATTDLFRRLIDAYASIKRFGMPSLDLIFSLIELGLRIPTELNTVSILRQDLSRMENKSIVAASSPVSDHIPDGFGGVDPFFREKLDQLLQSGNVMDEPTLDTIFNTLMKHLESDDGHANLSANDTCRYLAQLRSFHPKHFDSMLARWVCGHLRSPERTILLRILPPLIGVGCVTIRAFLALAKKLTLSSPATVPNAAQLPADLVQLLVPGDEDNKSFDLVSYRFQLAQQEFLNKNSEEALKIVCDAASSNVGNSSTGYSELEHSIVMLLRDLLVRHPECAAQNGMQRLIDQYPAALSIVQKALDLLLGVESQSDGSSVISKVEKLACMTDDFSLPFCQLKLQVLFHADSGSEDRINIVDAMFKTAVADCRAHRLHWVDLVALMSPDAVRQIRERAEKEFFSIPLLEEPIVDIPGSPDKLGSLETAKMYLTIIEELASSIPDSGAPSVAPVLVEKMDSLLHKIITMHNSTIAKGVANPSRSNFERALAFWFSALLRMIVLHRSAFAQPPAALKINPLQEQLRILTSIFCIALSRLPGDVLRLFPAADYFPHPVPTEGFRPCPGILLQTHALDVAASLIDVFPDEVRQQCARFLKEKCPSFVPFMNDSRFLYLLGPMADQYSANSQQVSAPSPAASGSTPTQSPALFSIVGSSPSQQPVAPASGVSTGLPDSNCMANRLRLQHRGRVIGPYPVRPWELLEDAAPFLGVNDTAVNLGFFDARRVRA</sequence>
<keyword evidence="6" id="KW-0805">Transcription regulation</keyword>
<feature type="region of interest" description="Disordered" evidence="12">
    <location>
        <begin position="1"/>
        <end position="105"/>
    </location>
</feature>
<evidence type="ECO:0000256" key="1">
    <source>
        <dbReference type="ARBA" id="ARBA00004123"/>
    </source>
</evidence>
<dbReference type="OrthoDB" id="20828at2759"/>
<feature type="region of interest" description="Disordered" evidence="12">
    <location>
        <begin position="122"/>
        <end position="150"/>
    </location>
</feature>
<name>A0A9W9Y5A7_9EURO</name>